<keyword evidence="4" id="KW-0808">Transferase</keyword>
<dbReference type="EC" id="2.7.11.1" evidence="2"/>
<feature type="binding site" evidence="10">
    <location>
        <position position="152"/>
    </location>
    <ligand>
        <name>ATP</name>
        <dbReference type="ChEBI" id="CHEBI:30616"/>
    </ligand>
</feature>
<keyword evidence="5 10" id="KW-0547">Nucleotide-binding</keyword>
<dbReference type="PROSITE" id="PS50011">
    <property type="entry name" value="PROTEIN_KINASE_DOM"/>
    <property type="match status" value="1"/>
</dbReference>
<dbReference type="Gene3D" id="3.30.200.20">
    <property type="entry name" value="Phosphorylase Kinase, domain 1"/>
    <property type="match status" value="1"/>
</dbReference>
<feature type="compositionally biased region" description="Acidic residues" evidence="11">
    <location>
        <begin position="426"/>
        <end position="435"/>
    </location>
</feature>
<dbReference type="Gene3D" id="1.10.510.10">
    <property type="entry name" value="Transferase(Phosphotransferase) domain 1"/>
    <property type="match status" value="1"/>
</dbReference>
<name>A0A5C3MH58_9AGAR</name>
<feature type="domain" description="Protein kinase" evidence="12">
    <location>
        <begin position="113"/>
        <end position="376"/>
    </location>
</feature>
<evidence type="ECO:0000256" key="3">
    <source>
        <dbReference type="ARBA" id="ARBA00022527"/>
    </source>
</evidence>
<evidence type="ECO:0000259" key="12">
    <source>
        <dbReference type="PROSITE" id="PS50011"/>
    </source>
</evidence>
<dbReference type="Proteomes" id="UP000308652">
    <property type="component" value="Unassembled WGS sequence"/>
</dbReference>
<dbReference type="OrthoDB" id="347657at2759"/>
<dbReference type="EMBL" id="ML213590">
    <property type="protein sequence ID" value="TFK44560.1"/>
    <property type="molecule type" value="Genomic_DNA"/>
</dbReference>
<keyword evidence="14" id="KW-1185">Reference proteome</keyword>
<dbReference type="InterPro" id="IPR000719">
    <property type="entry name" value="Prot_kinase_dom"/>
</dbReference>
<feature type="compositionally biased region" description="Low complexity" evidence="11">
    <location>
        <begin position="26"/>
        <end position="41"/>
    </location>
</feature>
<evidence type="ECO:0000256" key="2">
    <source>
        <dbReference type="ARBA" id="ARBA00012513"/>
    </source>
</evidence>
<feature type="region of interest" description="Disordered" evidence="11">
    <location>
        <begin position="426"/>
        <end position="573"/>
    </location>
</feature>
<evidence type="ECO:0000256" key="4">
    <source>
        <dbReference type="ARBA" id="ARBA00022679"/>
    </source>
</evidence>
<gene>
    <name evidence="13" type="ORF">BDQ12DRAFT_695011</name>
</gene>
<dbReference type="Pfam" id="PF00069">
    <property type="entry name" value="Pkinase"/>
    <property type="match status" value="1"/>
</dbReference>
<feature type="compositionally biased region" description="Low complexity" evidence="11">
    <location>
        <begin position="54"/>
        <end position="67"/>
    </location>
</feature>
<protein>
    <recommendedName>
        <fullName evidence="2">non-specific serine/threonine protein kinase</fullName>
        <ecNumber evidence="2">2.7.11.1</ecNumber>
    </recommendedName>
</protein>
<dbReference type="GO" id="GO:0035556">
    <property type="term" value="P:intracellular signal transduction"/>
    <property type="evidence" value="ECO:0007669"/>
    <property type="project" value="TreeGrafter"/>
</dbReference>
<evidence type="ECO:0000256" key="11">
    <source>
        <dbReference type="SAM" id="MobiDB-lite"/>
    </source>
</evidence>
<proteinExistence type="inferred from homology"/>
<feature type="compositionally biased region" description="Polar residues" evidence="11">
    <location>
        <begin position="1"/>
        <end position="16"/>
    </location>
</feature>
<dbReference type="PANTHER" id="PTHR24356">
    <property type="entry name" value="SERINE/THREONINE-PROTEIN KINASE"/>
    <property type="match status" value="1"/>
</dbReference>
<feature type="compositionally biased region" description="Polar residues" evidence="11">
    <location>
        <begin position="560"/>
        <end position="573"/>
    </location>
</feature>
<dbReference type="PROSITE" id="PS00107">
    <property type="entry name" value="PROTEIN_KINASE_ATP"/>
    <property type="match status" value="1"/>
</dbReference>
<dbReference type="InterPro" id="IPR039046">
    <property type="entry name" value="PDPK1"/>
</dbReference>
<comment type="catalytic activity">
    <reaction evidence="8">
        <text>L-threonyl-[protein] + ATP = O-phospho-L-threonyl-[protein] + ADP + H(+)</text>
        <dbReference type="Rhea" id="RHEA:46608"/>
        <dbReference type="Rhea" id="RHEA-COMP:11060"/>
        <dbReference type="Rhea" id="RHEA-COMP:11605"/>
        <dbReference type="ChEBI" id="CHEBI:15378"/>
        <dbReference type="ChEBI" id="CHEBI:30013"/>
        <dbReference type="ChEBI" id="CHEBI:30616"/>
        <dbReference type="ChEBI" id="CHEBI:61977"/>
        <dbReference type="ChEBI" id="CHEBI:456216"/>
        <dbReference type="EC" id="2.7.11.1"/>
    </reaction>
</comment>
<evidence type="ECO:0000256" key="8">
    <source>
        <dbReference type="ARBA" id="ARBA00047899"/>
    </source>
</evidence>
<dbReference type="GO" id="GO:0004674">
    <property type="term" value="F:protein serine/threonine kinase activity"/>
    <property type="evidence" value="ECO:0007669"/>
    <property type="project" value="UniProtKB-KW"/>
</dbReference>
<keyword evidence="7 10" id="KW-0067">ATP-binding</keyword>
<dbReference type="STRING" id="68775.A0A5C3MH58"/>
<evidence type="ECO:0000256" key="1">
    <source>
        <dbReference type="ARBA" id="ARBA00010006"/>
    </source>
</evidence>
<evidence type="ECO:0000256" key="5">
    <source>
        <dbReference type="ARBA" id="ARBA00022741"/>
    </source>
</evidence>
<dbReference type="SUPFAM" id="SSF56112">
    <property type="entry name" value="Protein kinase-like (PK-like)"/>
    <property type="match status" value="1"/>
</dbReference>
<dbReference type="PANTHER" id="PTHR24356:SF163">
    <property type="entry name" value="3-PHOSPHOINOSITIDE-DEPENDENT PROTEIN KINASE 1-RELATED"/>
    <property type="match status" value="1"/>
</dbReference>
<dbReference type="InterPro" id="IPR011009">
    <property type="entry name" value="Kinase-like_dom_sf"/>
</dbReference>
<evidence type="ECO:0000256" key="10">
    <source>
        <dbReference type="PROSITE-ProRule" id="PRU10141"/>
    </source>
</evidence>
<evidence type="ECO:0000313" key="13">
    <source>
        <dbReference type="EMBL" id="TFK44560.1"/>
    </source>
</evidence>
<evidence type="ECO:0000313" key="14">
    <source>
        <dbReference type="Proteomes" id="UP000308652"/>
    </source>
</evidence>
<keyword evidence="6 13" id="KW-0418">Kinase</keyword>
<dbReference type="InterPro" id="IPR050236">
    <property type="entry name" value="Ser_Thr_kinase_AGC"/>
</dbReference>
<dbReference type="PROSITE" id="PS00108">
    <property type="entry name" value="PROTEIN_KINASE_ST"/>
    <property type="match status" value="1"/>
</dbReference>
<organism evidence="13 14">
    <name type="scientific">Crucibulum laeve</name>
    <dbReference type="NCBI Taxonomy" id="68775"/>
    <lineage>
        <taxon>Eukaryota</taxon>
        <taxon>Fungi</taxon>
        <taxon>Dikarya</taxon>
        <taxon>Basidiomycota</taxon>
        <taxon>Agaricomycotina</taxon>
        <taxon>Agaricomycetes</taxon>
        <taxon>Agaricomycetidae</taxon>
        <taxon>Agaricales</taxon>
        <taxon>Agaricineae</taxon>
        <taxon>Nidulariaceae</taxon>
        <taxon>Crucibulum</taxon>
    </lineage>
</organism>
<dbReference type="AlphaFoldDB" id="A0A5C3MH58"/>
<comment type="catalytic activity">
    <reaction evidence="9">
        <text>L-seryl-[protein] + ATP = O-phospho-L-seryl-[protein] + ADP + H(+)</text>
        <dbReference type="Rhea" id="RHEA:17989"/>
        <dbReference type="Rhea" id="RHEA-COMP:9863"/>
        <dbReference type="Rhea" id="RHEA-COMP:11604"/>
        <dbReference type="ChEBI" id="CHEBI:15378"/>
        <dbReference type="ChEBI" id="CHEBI:29999"/>
        <dbReference type="ChEBI" id="CHEBI:30616"/>
        <dbReference type="ChEBI" id="CHEBI:83421"/>
        <dbReference type="ChEBI" id="CHEBI:456216"/>
        <dbReference type="EC" id="2.7.11.1"/>
    </reaction>
</comment>
<dbReference type="SMART" id="SM00220">
    <property type="entry name" value="S_TKc"/>
    <property type="match status" value="1"/>
</dbReference>
<dbReference type="InterPro" id="IPR017441">
    <property type="entry name" value="Protein_kinase_ATP_BS"/>
</dbReference>
<keyword evidence="3" id="KW-0723">Serine/threonine-protein kinase</keyword>
<dbReference type="CDD" id="cd05581">
    <property type="entry name" value="STKc_PDK1"/>
    <property type="match status" value="1"/>
</dbReference>
<dbReference type="GO" id="GO:0005524">
    <property type="term" value="F:ATP binding"/>
    <property type="evidence" value="ECO:0007669"/>
    <property type="project" value="UniProtKB-UniRule"/>
</dbReference>
<evidence type="ECO:0000256" key="6">
    <source>
        <dbReference type="ARBA" id="ARBA00022777"/>
    </source>
</evidence>
<reference evidence="13 14" key="1">
    <citation type="journal article" date="2019" name="Nat. Ecol. Evol.">
        <title>Megaphylogeny resolves global patterns of mushroom evolution.</title>
        <authorList>
            <person name="Varga T."/>
            <person name="Krizsan K."/>
            <person name="Foldi C."/>
            <person name="Dima B."/>
            <person name="Sanchez-Garcia M."/>
            <person name="Sanchez-Ramirez S."/>
            <person name="Szollosi G.J."/>
            <person name="Szarkandi J.G."/>
            <person name="Papp V."/>
            <person name="Albert L."/>
            <person name="Andreopoulos W."/>
            <person name="Angelini C."/>
            <person name="Antonin V."/>
            <person name="Barry K.W."/>
            <person name="Bougher N.L."/>
            <person name="Buchanan P."/>
            <person name="Buyck B."/>
            <person name="Bense V."/>
            <person name="Catcheside P."/>
            <person name="Chovatia M."/>
            <person name="Cooper J."/>
            <person name="Damon W."/>
            <person name="Desjardin D."/>
            <person name="Finy P."/>
            <person name="Geml J."/>
            <person name="Haridas S."/>
            <person name="Hughes K."/>
            <person name="Justo A."/>
            <person name="Karasinski D."/>
            <person name="Kautmanova I."/>
            <person name="Kiss B."/>
            <person name="Kocsube S."/>
            <person name="Kotiranta H."/>
            <person name="LaButti K.M."/>
            <person name="Lechner B.E."/>
            <person name="Liimatainen K."/>
            <person name="Lipzen A."/>
            <person name="Lukacs Z."/>
            <person name="Mihaltcheva S."/>
            <person name="Morgado L.N."/>
            <person name="Niskanen T."/>
            <person name="Noordeloos M.E."/>
            <person name="Ohm R.A."/>
            <person name="Ortiz-Santana B."/>
            <person name="Ovrebo C."/>
            <person name="Racz N."/>
            <person name="Riley R."/>
            <person name="Savchenko A."/>
            <person name="Shiryaev A."/>
            <person name="Soop K."/>
            <person name="Spirin V."/>
            <person name="Szebenyi C."/>
            <person name="Tomsovsky M."/>
            <person name="Tulloss R.E."/>
            <person name="Uehling J."/>
            <person name="Grigoriev I.V."/>
            <person name="Vagvolgyi C."/>
            <person name="Papp T."/>
            <person name="Martin F.M."/>
            <person name="Miettinen O."/>
            <person name="Hibbett D.S."/>
            <person name="Nagy L.G."/>
        </authorList>
    </citation>
    <scope>NUCLEOTIDE SEQUENCE [LARGE SCALE GENOMIC DNA]</scope>
    <source>
        <strain evidence="13 14">CBS 166.37</strain>
    </source>
</reference>
<dbReference type="FunFam" id="3.30.200.20:FF:000042">
    <property type="entry name" value="Aurora kinase A"/>
    <property type="match status" value="1"/>
</dbReference>
<dbReference type="FunFam" id="1.10.510.10:FF:000833">
    <property type="entry name" value="AGC family protein kinase"/>
    <property type="match status" value="1"/>
</dbReference>
<feature type="compositionally biased region" description="Low complexity" evidence="11">
    <location>
        <begin position="502"/>
        <end position="518"/>
    </location>
</feature>
<evidence type="ECO:0000256" key="9">
    <source>
        <dbReference type="ARBA" id="ARBA00048679"/>
    </source>
</evidence>
<dbReference type="InterPro" id="IPR008271">
    <property type="entry name" value="Ser/Thr_kinase_AS"/>
</dbReference>
<sequence>MITIESATPSPDSTFPPTLAALSRNASAISTSSSDSTPSAPFLTPRPRPIRTFSGPRSRSPHSLSPRGARPPHYLARELGYFETEDQARDAEVRAKARSQSRSRNAAVTVEDFRFGKTLGVGSYSTVKLATHLASARVFAIKVIDKGHLIAKKKQQTALAEKDVLKRLGAGHPGIVRMWYTFQDQWCLYFVLDLAKNGEMKILLNRMGSLSLECSRYYSAQLVDIIRYMHSKNVIHRDLKPENLLLDADFRIKLTDFGTGKVLDDDVDKANTWVGTAQYIAPELLSSKETSKATDFWALGCIIYQMISGRFAFQGLSEFLTFEKIKKLEYSFPDGFDESPKDLVQRLLVRDPSARLGVGPPGSEIDFDALTSHPFFASIVWEMLWTSQPPALEAGLMKNDNPLAQGHDGNWEGITAAWDDLLADDEDDDEEELEWASDARGPRHQLPQTNGYHGGFDIGPMDEIRPHKIRNHSRRGTGSTVQGHERETSSAVGITQGRRATSESPFSGSPSSSSEGSPVRNLDTMMESMDLRVSQNPTTSSSVESPIQEEDERGRKQALSPIQGNGPASNVDL</sequence>
<accession>A0A5C3MH58</accession>
<comment type="similarity">
    <text evidence="1">Belongs to the protein kinase superfamily. AGC Ser/Thr protein kinase family. PDPK1 subfamily.</text>
</comment>
<feature type="compositionally biased region" description="Polar residues" evidence="11">
    <location>
        <begin position="533"/>
        <end position="545"/>
    </location>
</feature>
<evidence type="ECO:0000256" key="7">
    <source>
        <dbReference type="ARBA" id="ARBA00022840"/>
    </source>
</evidence>
<feature type="region of interest" description="Disordered" evidence="11">
    <location>
        <begin position="1"/>
        <end position="72"/>
    </location>
</feature>